<evidence type="ECO:0000313" key="2">
    <source>
        <dbReference type="EMBL" id="GFO23222.1"/>
    </source>
</evidence>
<evidence type="ECO:0000313" key="3">
    <source>
        <dbReference type="Proteomes" id="UP000735302"/>
    </source>
</evidence>
<feature type="region of interest" description="Disordered" evidence="1">
    <location>
        <begin position="1"/>
        <end position="42"/>
    </location>
</feature>
<dbReference type="AlphaFoldDB" id="A0AAV4BW03"/>
<evidence type="ECO:0000256" key="1">
    <source>
        <dbReference type="SAM" id="MobiDB-lite"/>
    </source>
</evidence>
<comment type="caution">
    <text evidence="2">The sequence shown here is derived from an EMBL/GenBank/DDBJ whole genome shotgun (WGS) entry which is preliminary data.</text>
</comment>
<organism evidence="2 3">
    <name type="scientific">Plakobranchus ocellatus</name>
    <dbReference type="NCBI Taxonomy" id="259542"/>
    <lineage>
        <taxon>Eukaryota</taxon>
        <taxon>Metazoa</taxon>
        <taxon>Spiralia</taxon>
        <taxon>Lophotrochozoa</taxon>
        <taxon>Mollusca</taxon>
        <taxon>Gastropoda</taxon>
        <taxon>Heterobranchia</taxon>
        <taxon>Euthyneura</taxon>
        <taxon>Panpulmonata</taxon>
        <taxon>Sacoglossa</taxon>
        <taxon>Placobranchoidea</taxon>
        <taxon>Plakobranchidae</taxon>
        <taxon>Plakobranchus</taxon>
    </lineage>
</organism>
<keyword evidence="3" id="KW-1185">Reference proteome</keyword>
<name>A0AAV4BW03_9GAST</name>
<dbReference type="Proteomes" id="UP000735302">
    <property type="component" value="Unassembled WGS sequence"/>
</dbReference>
<feature type="compositionally biased region" description="Acidic residues" evidence="1">
    <location>
        <begin position="28"/>
        <end position="38"/>
    </location>
</feature>
<dbReference type="EMBL" id="BLXT01005502">
    <property type="protein sequence ID" value="GFO23222.1"/>
    <property type="molecule type" value="Genomic_DNA"/>
</dbReference>
<gene>
    <name evidence="2" type="ORF">PoB_004972700</name>
</gene>
<sequence length="108" mass="12272">MAEFEPADRRVPADLRMGSLSAGLLTPQEEEDEEEEEEGKVLSSLELHDSAIMPISRWNFTMVQLGAYTKSAFGENLSGYDARDSLVKVSLTRPAQRSHYRNIYCKRF</sequence>
<protein>
    <submittedName>
        <fullName evidence="2">Uncharacterized protein</fullName>
    </submittedName>
</protein>
<feature type="compositionally biased region" description="Basic and acidic residues" evidence="1">
    <location>
        <begin position="1"/>
        <end position="13"/>
    </location>
</feature>
<accession>A0AAV4BW03</accession>
<proteinExistence type="predicted"/>
<reference evidence="2 3" key="1">
    <citation type="journal article" date="2021" name="Elife">
        <title>Chloroplast acquisition without the gene transfer in kleptoplastic sea slugs, Plakobranchus ocellatus.</title>
        <authorList>
            <person name="Maeda T."/>
            <person name="Takahashi S."/>
            <person name="Yoshida T."/>
            <person name="Shimamura S."/>
            <person name="Takaki Y."/>
            <person name="Nagai Y."/>
            <person name="Toyoda A."/>
            <person name="Suzuki Y."/>
            <person name="Arimoto A."/>
            <person name="Ishii H."/>
            <person name="Satoh N."/>
            <person name="Nishiyama T."/>
            <person name="Hasebe M."/>
            <person name="Maruyama T."/>
            <person name="Minagawa J."/>
            <person name="Obokata J."/>
            <person name="Shigenobu S."/>
        </authorList>
    </citation>
    <scope>NUCLEOTIDE SEQUENCE [LARGE SCALE GENOMIC DNA]</scope>
</reference>